<dbReference type="AlphaFoldDB" id="A0A0Q0BH83"/>
<dbReference type="GO" id="GO:0043565">
    <property type="term" value="F:sequence-specific DNA binding"/>
    <property type="evidence" value="ECO:0007669"/>
    <property type="project" value="InterPro"/>
</dbReference>
<evidence type="ECO:0000313" key="4">
    <source>
        <dbReference type="Proteomes" id="UP000050474"/>
    </source>
</evidence>
<dbReference type="InterPro" id="IPR036390">
    <property type="entry name" value="WH_DNA-bd_sf"/>
</dbReference>
<evidence type="ECO:0000313" key="2">
    <source>
        <dbReference type="EMBL" id="KPY89020.1"/>
    </source>
</evidence>
<dbReference type="SUPFAM" id="SSF46785">
    <property type="entry name" value="Winged helix' DNA-binding domain"/>
    <property type="match status" value="1"/>
</dbReference>
<proteinExistence type="predicted"/>
<dbReference type="PROSITE" id="PS50956">
    <property type="entry name" value="HTH_ASNC_2"/>
    <property type="match status" value="1"/>
</dbReference>
<feature type="domain" description="HTH asnC-type" evidence="1">
    <location>
        <begin position="3"/>
        <end position="38"/>
    </location>
</feature>
<dbReference type="EMBL" id="LJRM01000030">
    <property type="protein sequence ID" value="KPY89020.1"/>
    <property type="molecule type" value="Genomic_DNA"/>
</dbReference>
<protein>
    <submittedName>
        <fullName evidence="2 3">Transcriptional regulator</fullName>
    </submittedName>
</protein>
<dbReference type="InterPro" id="IPR000485">
    <property type="entry name" value="AsnC-type_HTH_dom"/>
</dbReference>
<dbReference type="PRINTS" id="PR00033">
    <property type="entry name" value="HTHASNC"/>
</dbReference>
<dbReference type="Proteomes" id="UP001610657">
    <property type="component" value="Unassembled WGS sequence"/>
</dbReference>
<keyword evidence="5" id="KW-1185">Reference proteome</keyword>
<gene>
    <name evidence="2" type="ORF">ALO44_04123</name>
    <name evidence="3" type="ORF">RA271_03780</name>
</gene>
<dbReference type="PATRIC" id="fig|129140.3.peg.5372"/>
<evidence type="ECO:0000313" key="3">
    <source>
        <dbReference type="EMBL" id="MFH7514317.1"/>
    </source>
</evidence>
<sequence>MGLDSKDWQILEALQKNARQSLASLGKRIGLSQPAMSEFRNSKLRVS</sequence>
<dbReference type="Gene3D" id="1.10.10.10">
    <property type="entry name" value="Winged helix-like DNA-binding domain superfamily/Winged helix DNA-binding domain"/>
    <property type="match status" value="1"/>
</dbReference>
<accession>A0A0Q0BH83</accession>
<dbReference type="STRING" id="129140.ALO44_04123"/>
<dbReference type="EMBL" id="JAVCQK010000001">
    <property type="protein sequence ID" value="MFH7514317.1"/>
    <property type="molecule type" value="Genomic_DNA"/>
</dbReference>
<evidence type="ECO:0000259" key="1">
    <source>
        <dbReference type="PROSITE" id="PS50956"/>
    </source>
</evidence>
<dbReference type="Pfam" id="PF13404">
    <property type="entry name" value="HTH_AsnC-type"/>
    <property type="match status" value="1"/>
</dbReference>
<name>A0A0Q0BH83_9PSED</name>
<reference evidence="3 5" key="2">
    <citation type="submission" date="2023-08" db="EMBL/GenBank/DDBJ databases">
        <title>Genomic and mutational analysis of Pseudomonas syringae pv. tagetis EB037 pathogenicity on sunflower.</title>
        <authorList>
            <person name="Maul J.E."/>
        </authorList>
    </citation>
    <scope>NUCLEOTIDE SEQUENCE [LARGE SCALE GENOMIC DNA]</scope>
    <source>
        <strain evidence="3 5">EB037_T1</strain>
    </source>
</reference>
<organism evidence="2 4">
    <name type="scientific">Pseudomonas syringae pv. tagetis</name>
    <dbReference type="NCBI Taxonomy" id="129140"/>
    <lineage>
        <taxon>Bacteria</taxon>
        <taxon>Pseudomonadati</taxon>
        <taxon>Pseudomonadota</taxon>
        <taxon>Gammaproteobacteria</taxon>
        <taxon>Pseudomonadales</taxon>
        <taxon>Pseudomonadaceae</taxon>
        <taxon>Pseudomonas</taxon>
    </lineage>
</organism>
<comment type="caution">
    <text evidence="2">The sequence shown here is derived from an EMBL/GenBank/DDBJ whole genome shotgun (WGS) entry which is preliminary data.</text>
</comment>
<reference evidence="2 4" key="1">
    <citation type="submission" date="2015-09" db="EMBL/GenBank/DDBJ databases">
        <title>Genome announcement of multiple Pseudomonas syringae strains.</title>
        <authorList>
            <person name="Thakur S."/>
            <person name="Wang P.W."/>
            <person name="Gong Y."/>
            <person name="Weir B.S."/>
            <person name="Guttman D.S."/>
        </authorList>
    </citation>
    <scope>NUCLEOTIDE SEQUENCE [LARGE SCALE GENOMIC DNA]</scope>
    <source>
        <strain evidence="2 4">ICMP4091</strain>
    </source>
</reference>
<dbReference type="InterPro" id="IPR036388">
    <property type="entry name" value="WH-like_DNA-bd_sf"/>
</dbReference>
<dbReference type="Proteomes" id="UP000050474">
    <property type="component" value="Unassembled WGS sequence"/>
</dbReference>
<evidence type="ECO:0000313" key="5">
    <source>
        <dbReference type="Proteomes" id="UP001610657"/>
    </source>
</evidence>
<dbReference type="RefSeq" id="WP_233590967.1">
    <property type="nucleotide sequence ID" value="NZ_JAVCPR010000001.1"/>
</dbReference>